<sequence>MSTSPHQLFLLADHIKLSLLERQRALSLKLPGNNTNEGPITRSLESLRSGIETLSAQAEEDGADVSELQRLKKQYEELNMQFQGYTSTTATTTPNDSALAPDFAAAKATPTAQRSKSVRFDKPYRDSSPPDADRGKLFNNATAGQGQGQGQEEAYTDDPSPPDHTDLSNEQIHAYHKNVLGEQDAQLDTLSQSIGRQRMLGIQMGDEMDDQNAMLDDVERGVDRFQGNLDRARGRLGKVARKAKDNWSWVTIGVLILILVLLLVILN</sequence>
<evidence type="ECO:0000256" key="5">
    <source>
        <dbReference type="ARBA" id="ARBA00022927"/>
    </source>
</evidence>
<dbReference type="SUPFAM" id="SSF58038">
    <property type="entry name" value="SNARE fusion complex"/>
    <property type="match status" value="1"/>
</dbReference>
<dbReference type="GO" id="GO:0061025">
    <property type="term" value="P:membrane fusion"/>
    <property type="evidence" value="ECO:0007669"/>
    <property type="project" value="UniProtKB-ARBA"/>
</dbReference>
<evidence type="ECO:0000313" key="13">
    <source>
        <dbReference type="Proteomes" id="UP000304951"/>
    </source>
</evidence>
<dbReference type="EMBL" id="QZAF01000727">
    <property type="protein sequence ID" value="THV65018.1"/>
    <property type="molecule type" value="Genomic_DNA"/>
</dbReference>
<evidence type="ECO:0000256" key="10">
    <source>
        <dbReference type="SAM" id="Phobius"/>
    </source>
</evidence>
<feature type="region of interest" description="Disordered" evidence="9">
    <location>
        <begin position="105"/>
        <end position="165"/>
    </location>
</feature>
<dbReference type="FunFam" id="1.20.5.110:FF:000060">
    <property type="entry name" value="SNARE complex subunit (Syn8)"/>
    <property type="match status" value="1"/>
</dbReference>
<keyword evidence="5" id="KW-0653">Protein transport</keyword>
<dbReference type="Pfam" id="PF05739">
    <property type="entry name" value="SNARE"/>
    <property type="match status" value="1"/>
</dbReference>
<comment type="caution">
    <text evidence="12">The sequence shown here is derived from an EMBL/GenBank/DDBJ whole genome shotgun (WGS) entry which is preliminary data.</text>
</comment>
<feature type="transmembrane region" description="Helical" evidence="10">
    <location>
        <begin position="247"/>
        <end position="266"/>
    </location>
</feature>
<evidence type="ECO:0000256" key="3">
    <source>
        <dbReference type="ARBA" id="ARBA00022448"/>
    </source>
</evidence>
<reference evidence="12 13" key="1">
    <citation type="submission" date="2018-10" db="EMBL/GenBank/DDBJ databases">
        <title>Fifty Aureobasidium pullulans genomes reveal a recombining polyextremotolerant generalist.</title>
        <authorList>
            <person name="Gostincar C."/>
            <person name="Turk M."/>
            <person name="Zajc J."/>
            <person name="Gunde-Cimerman N."/>
        </authorList>
    </citation>
    <scope>NUCLEOTIDE SEQUENCE [LARGE SCALE GENOMIC DNA]</scope>
    <source>
        <strain evidence="12 13">EXF-11900</strain>
    </source>
</reference>
<name>A0A4S8S4G8_AURPU</name>
<dbReference type="CDD" id="cd15859">
    <property type="entry name" value="SNARE_SYN8"/>
    <property type="match status" value="1"/>
</dbReference>
<organism evidence="12 13">
    <name type="scientific">Aureobasidium pullulans</name>
    <name type="common">Black yeast</name>
    <name type="synonym">Pullularia pullulans</name>
    <dbReference type="NCBI Taxonomy" id="5580"/>
    <lineage>
        <taxon>Eukaryota</taxon>
        <taxon>Fungi</taxon>
        <taxon>Dikarya</taxon>
        <taxon>Ascomycota</taxon>
        <taxon>Pezizomycotina</taxon>
        <taxon>Dothideomycetes</taxon>
        <taxon>Dothideomycetidae</taxon>
        <taxon>Dothideales</taxon>
        <taxon>Saccotheciaceae</taxon>
        <taxon>Aureobasidium</taxon>
    </lineage>
</organism>
<evidence type="ECO:0000313" key="12">
    <source>
        <dbReference type="EMBL" id="THV65018.1"/>
    </source>
</evidence>
<keyword evidence="6 10" id="KW-1133">Transmembrane helix</keyword>
<proteinExistence type="predicted"/>
<evidence type="ECO:0000259" key="11">
    <source>
        <dbReference type="PROSITE" id="PS50192"/>
    </source>
</evidence>
<dbReference type="PROSITE" id="PS50192">
    <property type="entry name" value="T_SNARE"/>
    <property type="match status" value="1"/>
</dbReference>
<evidence type="ECO:0000256" key="9">
    <source>
        <dbReference type="SAM" id="MobiDB-lite"/>
    </source>
</evidence>
<dbReference type="GO" id="GO:0016020">
    <property type="term" value="C:membrane"/>
    <property type="evidence" value="ECO:0007669"/>
    <property type="project" value="UniProtKB-SubCell"/>
</dbReference>
<dbReference type="GO" id="GO:0006896">
    <property type="term" value="P:Golgi to vacuole transport"/>
    <property type="evidence" value="ECO:0007669"/>
    <property type="project" value="UniProtKB-ARBA"/>
</dbReference>
<comment type="subcellular location">
    <subcellularLocation>
        <location evidence="2">Endomembrane system</location>
    </subcellularLocation>
    <subcellularLocation>
        <location evidence="1">Membrane</location>
        <topology evidence="1">Single-pass membrane protein</topology>
    </subcellularLocation>
</comment>
<evidence type="ECO:0000256" key="8">
    <source>
        <dbReference type="ARBA" id="ARBA00023136"/>
    </source>
</evidence>
<protein>
    <submittedName>
        <fullName evidence="12">Putative Syn8 snare</fullName>
    </submittedName>
</protein>
<evidence type="ECO:0000256" key="6">
    <source>
        <dbReference type="ARBA" id="ARBA00022989"/>
    </source>
</evidence>
<dbReference type="AlphaFoldDB" id="A0A4S8S4G8"/>
<dbReference type="PANTHER" id="PTHR12791">
    <property type="entry name" value="GOLGI SNARE BET1-RELATED"/>
    <property type="match status" value="1"/>
</dbReference>
<keyword evidence="7" id="KW-0175">Coiled coil</keyword>
<evidence type="ECO:0000256" key="4">
    <source>
        <dbReference type="ARBA" id="ARBA00022692"/>
    </source>
</evidence>
<gene>
    <name evidence="12" type="ORF">D6D28_09427</name>
</gene>
<keyword evidence="3" id="KW-0813">Transport</keyword>
<accession>A0A4S8S4G8</accession>
<dbReference type="SMART" id="SM00397">
    <property type="entry name" value="t_SNARE"/>
    <property type="match status" value="1"/>
</dbReference>
<feature type="domain" description="T-SNARE coiled-coil homology" evidence="11">
    <location>
        <begin position="177"/>
        <end position="239"/>
    </location>
</feature>
<dbReference type="InterPro" id="IPR000727">
    <property type="entry name" value="T_SNARE_dom"/>
</dbReference>
<dbReference type="Gene3D" id="1.20.5.110">
    <property type="match status" value="1"/>
</dbReference>
<evidence type="ECO:0000256" key="2">
    <source>
        <dbReference type="ARBA" id="ARBA00004308"/>
    </source>
</evidence>
<keyword evidence="4 10" id="KW-0812">Transmembrane</keyword>
<evidence type="ECO:0000256" key="7">
    <source>
        <dbReference type="ARBA" id="ARBA00023054"/>
    </source>
</evidence>
<dbReference type="GO" id="GO:0015031">
    <property type="term" value="P:protein transport"/>
    <property type="evidence" value="ECO:0007669"/>
    <property type="project" value="UniProtKB-KW"/>
</dbReference>
<dbReference type="Proteomes" id="UP000304951">
    <property type="component" value="Unassembled WGS sequence"/>
</dbReference>
<keyword evidence="8 10" id="KW-0472">Membrane</keyword>
<dbReference type="GO" id="GO:0005768">
    <property type="term" value="C:endosome"/>
    <property type="evidence" value="ECO:0007669"/>
    <property type="project" value="UniProtKB-ARBA"/>
</dbReference>
<evidence type="ECO:0000256" key="1">
    <source>
        <dbReference type="ARBA" id="ARBA00004167"/>
    </source>
</evidence>